<comment type="caution">
    <text evidence="3">The sequence shown here is derived from an EMBL/GenBank/DDBJ whole genome shotgun (WGS) entry which is preliminary data.</text>
</comment>
<feature type="chain" id="PRO_5042860498" description="Outer membrane protein beta-barrel domain-containing protein" evidence="2">
    <location>
        <begin position="20"/>
        <end position="350"/>
    </location>
</feature>
<feature type="region of interest" description="Disordered" evidence="1">
    <location>
        <begin position="87"/>
        <end position="118"/>
    </location>
</feature>
<evidence type="ECO:0000313" key="3">
    <source>
        <dbReference type="EMBL" id="MBT1689506.1"/>
    </source>
</evidence>
<evidence type="ECO:0000313" key="4">
    <source>
        <dbReference type="Proteomes" id="UP001319180"/>
    </source>
</evidence>
<sequence>MKTTAVCILACILSAVAQAQAPEQKNDTIIVELARTSRVIFTIRDRSDIQQLKHYNFNQLFHDVLTKLEANDTSALVRNDTAHSTDSEEVYWTRKGDSRYDENGNPREGGTYSDGGSYSDGEHEHVDIHIDVHGRRWGRTWQSTNFDVGINNYMSDGSFSDASNEKYAVRPWGSWYVGVWSTQRSRVGRNFFLEWALGLSWYNFKFQDDDVLITETDDGVTFTAADIPDATYKKSKLSASYIMASFIPMIDLDDNDQRTRVWEGGSAFRIGIGPYIGYRIGSHSKLVYSVDGDREKDKERNNFYLNNLRYGARLQIGFHSTDLFFNYDINKLFTDGKGPDLNAFSFGVIF</sequence>
<dbReference type="Proteomes" id="UP001319180">
    <property type="component" value="Unassembled WGS sequence"/>
</dbReference>
<feature type="signal peptide" evidence="2">
    <location>
        <begin position="1"/>
        <end position="19"/>
    </location>
</feature>
<accession>A0AAP2DCC4</accession>
<keyword evidence="2" id="KW-0732">Signal</keyword>
<feature type="compositionally biased region" description="Basic and acidic residues" evidence="1">
    <location>
        <begin position="87"/>
        <end position="105"/>
    </location>
</feature>
<name>A0AAP2DCC4_9BACT</name>
<feature type="compositionally biased region" description="Low complexity" evidence="1">
    <location>
        <begin position="109"/>
        <end position="118"/>
    </location>
</feature>
<evidence type="ECO:0008006" key="5">
    <source>
        <dbReference type="Google" id="ProtNLM"/>
    </source>
</evidence>
<protein>
    <recommendedName>
        <fullName evidence="5">Outer membrane protein beta-barrel domain-containing protein</fullName>
    </recommendedName>
</protein>
<dbReference type="RefSeq" id="WP_254092727.1">
    <property type="nucleotide sequence ID" value="NZ_JAHESC010000042.1"/>
</dbReference>
<gene>
    <name evidence="3" type="ORF">KK078_23285</name>
</gene>
<organism evidence="3 4">
    <name type="scientific">Dawidia soli</name>
    <dbReference type="NCBI Taxonomy" id="2782352"/>
    <lineage>
        <taxon>Bacteria</taxon>
        <taxon>Pseudomonadati</taxon>
        <taxon>Bacteroidota</taxon>
        <taxon>Cytophagia</taxon>
        <taxon>Cytophagales</taxon>
        <taxon>Chryseotaleaceae</taxon>
        <taxon>Dawidia</taxon>
    </lineage>
</organism>
<dbReference type="AlphaFoldDB" id="A0AAP2DCC4"/>
<evidence type="ECO:0000256" key="1">
    <source>
        <dbReference type="SAM" id="MobiDB-lite"/>
    </source>
</evidence>
<proteinExistence type="predicted"/>
<keyword evidence="4" id="KW-1185">Reference proteome</keyword>
<reference evidence="3 4" key="1">
    <citation type="submission" date="2021-05" db="EMBL/GenBank/DDBJ databases">
        <title>A Polyphasic approach of four new species of the genus Ohtaekwangia: Ohtaekwangia histidinii sp. nov., Ohtaekwangia cretensis sp. nov., Ohtaekwangia indiensis sp. nov., Ohtaekwangia reichenbachii sp. nov. from diverse environment.</title>
        <authorList>
            <person name="Octaviana S."/>
        </authorList>
    </citation>
    <scope>NUCLEOTIDE SEQUENCE [LARGE SCALE GENOMIC DNA]</scope>
    <source>
        <strain evidence="3 4">PWU37</strain>
    </source>
</reference>
<evidence type="ECO:0000256" key="2">
    <source>
        <dbReference type="SAM" id="SignalP"/>
    </source>
</evidence>
<dbReference type="EMBL" id="JAHESC010000042">
    <property type="protein sequence ID" value="MBT1689506.1"/>
    <property type="molecule type" value="Genomic_DNA"/>
</dbReference>